<feature type="compositionally biased region" description="Basic residues" evidence="1">
    <location>
        <begin position="150"/>
        <end position="166"/>
    </location>
</feature>
<dbReference type="WBParaSite" id="PTRK_0000456200.1">
    <property type="protein sequence ID" value="PTRK_0000456200.1"/>
    <property type="gene ID" value="PTRK_0000456200"/>
</dbReference>
<dbReference type="AlphaFoldDB" id="A0A0N4ZAQ5"/>
<dbReference type="Proteomes" id="UP000038045">
    <property type="component" value="Unplaced"/>
</dbReference>
<organism evidence="2 3">
    <name type="scientific">Parastrongyloides trichosuri</name>
    <name type="common">Possum-specific nematode worm</name>
    <dbReference type="NCBI Taxonomy" id="131310"/>
    <lineage>
        <taxon>Eukaryota</taxon>
        <taxon>Metazoa</taxon>
        <taxon>Ecdysozoa</taxon>
        <taxon>Nematoda</taxon>
        <taxon>Chromadorea</taxon>
        <taxon>Rhabditida</taxon>
        <taxon>Tylenchina</taxon>
        <taxon>Panagrolaimomorpha</taxon>
        <taxon>Strongyloidoidea</taxon>
        <taxon>Strongyloididae</taxon>
        <taxon>Parastrongyloides</taxon>
    </lineage>
</organism>
<feature type="compositionally biased region" description="Basic and acidic residues" evidence="1">
    <location>
        <begin position="121"/>
        <end position="133"/>
    </location>
</feature>
<protein>
    <submittedName>
        <fullName evidence="3">Transcriptional regulator, AraC family</fullName>
    </submittedName>
</protein>
<evidence type="ECO:0000256" key="1">
    <source>
        <dbReference type="SAM" id="MobiDB-lite"/>
    </source>
</evidence>
<evidence type="ECO:0000313" key="3">
    <source>
        <dbReference type="WBParaSite" id="PTRK_0000456200.1"/>
    </source>
</evidence>
<feature type="compositionally biased region" description="Basic residues" evidence="1">
    <location>
        <begin position="191"/>
        <end position="210"/>
    </location>
</feature>
<reference evidence="3" key="1">
    <citation type="submission" date="2017-02" db="UniProtKB">
        <authorList>
            <consortium name="WormBaseParasite"/>
        </authorList>
    </citation>
    <scope>IDENTIFICATION</scope>
</reference>
<feature type="region of interest" description="Disordered" evidence="1">
    <location>
        <begin position="45"/>
        <end position="231"/>
    </location>
</feature>
<sequence>SGRVQTSAGTRGEQRLLLVDAADPVHRRAGPAIGGHRLAWRSVAPGGLPLAHGRGGRAFPAGRRGRGYGRQAGPPPSARIRRRGRQGHRPGPEGPLGRHQGRRAQGQGTAWRAGRRAGRPARPDPRRQADQARRPRRLRLALDRRGVRQAGRRGRGTARRDRRRRQGQGARGTGRPAVRGRQLGPQTGSRTGRRPARRQRQIRASLRVHRSRAEKGRPHAGTVRPARDGRP</sequence>
<keyword evidence="2" id="KW-1185">Reference proteome</keyword>
<feature type="compositionally biased region" description="Basic residues" evidence="1">
    <location>
        <begin position="79"/>
        <end position="88"/>
    </location>
</feature>
<proteinExistence type="predicted"/>
<feature type="compositionally biased region" description="Low complexity" evidence="1">
    <location>
        <begin position="95"/>
        <end position="112"/>
    </location>
</feature>
<name>A0A0N4ZAQ5_PARTI</name>
<accession>A0A0N4ZAQ5</accession>
<evidence type="ECO:0000313" key="2">
    <source>
        <dbReference type="Proteomes" id="UP000038045"/>
    </source>
</evidence>